<dbReference type="KEGG" id="ttq:NIES37_63730"/>
<reference evidence="1 2" key="1">
    <citation type="submission" date="2017-06" db="EMBL/GenBank/DDBJ databases">
        <title>Genome sequencing of cyanobaciteial culture collection at National Institute for Environmental Studies (NIES).</title>
        <authorList>
            <person name="Hirose Y."/>
            <person name="Shimura Y."/>
            <person name="Fujisawa T."/>
            <person name="Nakamura Y."/>
            <person name="Kawachi M."/>
        </authorList>
    </citation>
    <scope>NUCLEOTIDE SEQUENCE [LARGE SCALE GENOMIC DNA]</scope>
    <source>
        <strain evidence="1 2">NIES-37</strain>
    </source>
</reference>
<evidence type="ECO:0000313" key="1">
    <source>
        <dbReference type="EMBL" id="BAZ02361.1"/>
    </source>
</evidence>
<keyword evidence="2" id="KW-1185">Reference proteome</keyword>
<evidence type="ECO:0000313" key="2">
    <source>
        <dbReference type="Proteomes" id="UP000218785"/>
    </source>
</evidence>
<dbReference type="EMBL" id="AP018248">
    <property type="protein sequence ID" value="BAZ02361.1"/>
    <property type="molecule type" value="Genomic_DNA"/>
</dbReference>
<name>A0A1Z4N9H7_9CYAN</name>
<organism evidence="1 2">
    <name type="scientific">Tolypothrix tenuis PCC 7101</name>
    <dbReference type="NCBI Taxonomy" id="231146"/>
    <lineage>
        <taxon>Bacteria</taxon>
        <taxon>Bacillati</taxon>
        <taxon>Cyanobacteriota</taxon>
        <taxon>Cyanophyceae</taxon>
        <taxon>Nostocales</taxon>
        <taxon>Tolypothrichaceae</taxon>
        <taxon>Tolypothrix</taxon>
    </lineage>
</organism>
<dbReference type="AlphaFoldDB" id="A0A1Z4N9H7"/>
<accession>A0A1Z4N9H7</accession>
<sequence length="45" mass="4879">MKQPCLDKGGLRGVTVQLKSQGKTFQTTSKGLLTNTILKKNATDE</sequence>
<dbReference type="Proteomes" id="UP000218785">
    <property type="component" value="Chromosome"/>
</dbReference>
<proteinExistence type="predicted"/>
<gene>
    <name evidence="1" type="ORF">NIES37_63730</name>
</gene>
<protein>
    <submittedName>
        <fullName evidence="1">Uncharacterized protein</fullName>
    </submittedName>
</protein>